<feature type="non-terminal residue" evidence="2">
    <location>
        <position position="366"/>
    </location>
</feature>
<name>A0AAV2IH90_LYMST</name>
<feature type="compositionally biased region" description="Polar residues" evidence="1">
    <location>
        <begin position="308"/>
        <end position="322"/>
    </location>
</feature>
<evidence type="ECO:0000313" key="3">
    <source>
        <dbReference type="Proteomes" id="UP001497497"/>
    </source>
</evidence>
<feature type="region of interest" description="Disordered" evidence="1">
    <location>
        <begin position="106"/>
        <end position="147"/>
    </location>
</feature>
<comment type="caution">
    <text evidence="2">The sequence shown here is derived from an EMBL/GenBank/DDBJ whole genome shotgun (WGS) entry which is preliminary data.</text>
</comment>
<feature type="region of interest" description="Disordered" evidence="1">
    <location>
        <begin position="336"/>
        <end position="366"/>
    </location>
</feature>
<protein>
    <submittedName>
        <fullName evidence="2">Uncharacterized protein</fullName>
    </submittedName>
</protein>
<dbReference type="Proteomes" id="UP001497497">
    <property type="component" value="Unassembled WGS sequence"/>
</dbReference>
<dbReference type="EMBL" id="CAXITT010000613">
    <property type="protein sequence ID" value="CAL1544313.1"/>
    <property type="molecule type" value="Genomic_DNA"/>
</dbReference>
<accession>A0AAV2IH90</accession>
<feature type="region of interest" description="Disordered" evidence="1">
    <location>
        <begin position="287"/>
        <end position="324"/>
    </location>
</feature>
<organism evidence="2 3">
    <name type="scientific">Lymnaea stagnalis</name>
    <name type="common">Great pond snail</name>
    <name type="synonym">Helix stagnalis</name>
    <dbReference type="NCBI Taxonomy" id="6523"/>
    <lineage>
        <taxon>Eukaryota</taxon>
        <taxon>Metazoa</taxon>
        <taxon>Spiralia</taxon>
        <taxon>Lophotrochozoa</taxon>
        <taxon>Mollusca</taxon>
        <taxon>Gastropoda</taxon>
        <taxon>Heterobranchia</taxon>
        <taxon>Euthyneura</taxon>
        <taxon>Panpulmonata</taxon>
        <taxon>Hygrophila</taxon>
        <taxon>Lymnaeoidea</taxon>
        <taxon>Lymnaeidae</taxon>
        <taxon>Lymnaea</taxon>
    </lineage>
</organism>
<reference evidence="2 3" key="1">
    <citation type="submission" date="2024-04" db="EMBL/GenBank/DDBJ databases">
        <authorList>
            <consortium name="Genoscope - CEA"/>
            <person name="William W."/>
        </authorList>
    </citation>
    <scope>NUCLEOTIDE SEQUENCE [LARGE SCALE GENOMIC DNA]</scope>
</reference>
<evidence type="ECO:0000256" key="1">
    <source>
        <dbReference type="SAM" id="MobiDB-lite"/>
    </source>
</evidence>
<dbReference type="AlphaFoldDB" id="A0AAV2IH90"/>
<feature type="compositionally biased region" description="Basic and acidic residues" evidence="1">
    <location>
        <begin position="356"/>
        <end position="366"/>
    </location>
</feature>
<feature type="compositionally biased region" description="Basic residues" evidence="1">
    <location>
        <begin position="340"/>
        <end position="355"/>
    </location>
</feature>
<feature type="region of interest" description="Disordered" evidence="1">
    <location>
        <begin position="50"/>
        <end position="76"/>
    </location>
</feature>
<keyword evidence="3" id="KW-1185">Reference proteome</keyword>
<feature type="compositionally biased region" description="Polar residues" evidence="1">
    <location>
        <begin position="125"/>
        <end position="147"/>
    </location>
</feature>
<proteinExistence type="predicted"/>
<sequence>VVEKTHSDSRDLNLSSEKFQGVGEETNVVTKLKEIKDNLLKRHHSEAYKAGLQQELGHAGAGSSQQSSQPTSAPVIGTDLSQEQLPNADLLVSAIAQYLKSQLMKTPDQQANEQKDISHAAHASDSGSNSKYVAHMSSQPAGSHSVQDHSYLTWQSPSNTHPNFNPATLAPRTTNSVPFHLPEHSDIYAQRTIPELGNNSAPTLNLSAHSLTSNVPFSTSNHSAAAGGYPVPYSSINTAKFKGPFPFYQDSSSGMMMPYPYPHSGQGQTFVPNFPVNMGDNYASSGHHFNQGQLQTSPNYLPHMHYSRSGTQTFPSTPQSGRHQMRDCDVWNQSSEFPHQQKHQRHRHHGSHHRSGQSDREASISH</sequence>
<feature type="non-terminal residue" evidence="2">
    <location>
        <position position="1"/>
    </location>
</feature>
<evidence type="ECO:0000313" key="2">
    <source>
        <dbReference type="EMBL" id="CAL1544313.1"/>
    </source>
</evidence>
<gene>
    <name evidence="2" type="ORF">GSLYS_00017826001</name>
</gene>
<feature type="compositionally biased region" description="Polar residues" evidence="1">
    <location>
        <begin position="287"/>
        <end position="299"/>
    </location>
</feature>